<dbReference type="EMBL" id="LWCS01000030">
    <property type="protein sequence ID" value="OAN37173.1"/>
    <property type="molecule type" value="Genomic_DNA"/>
</dbReference>
<accession>A0A178LT21</accession>
<sequence length="86" mass="9264">MKAKKPRVRDGQGGFSLPNIHLYKALTCLFGTALFAWGAWSSVGGHWFAGEPGVLRAALGVLCGAVAVGMSRELRTEWGRYRASPD</sequence>
<evidence type="ECO:0000256" key="1">
    <source>
        <dbReference type="SAM" id="Phobius"/>
    </source>
</evidence>
<feature type="transmembrane region" description="Helical" evidence="1">
    <location>
        <begin position="21"/>
        <end position="41"/>
    </location>
</feature>
<name>A0A178LT21_MYCIR</name>
<dbReference type="OrthoDB" id="9885619at2"/>
<keyword evidence="1" id="KW-0812">Transmembrane</keyword>
<organism evidence="2 3">
    <name type="scientific">Mycolicibacterium iranicum</name>
    <name type="common">Mycobacterium iranicum</name>
    <dbReference type="NCBI Taxonomy" id="912594"/>
    <lineage>
        <taxon>Bacteria</taxon>
        <taxon>Bacillati</taxon>
        <taxon>Actinomycetota</taxon>
        <taxon>Actinomycetes</taxon>
        <taxon>Mycobacteriales</taxon>
        <taxon>Mycobacteriaceae</taxon>
        <taxon>Mycolicibacterium</taxon>
    </lineage>
</organism>
<keyword evidence="1" id="KW-1133">Transmembrane helix</keyword>
<gene>
    <name evidence="2" type="ORF">A4X20_23485</name>
</gene>
<dbReference type="Proteomes" id="UP000078396">
    <property type="component" value="Unassembled WGS sequence"/>
</dbReference>
<feature type="transmembrane region" description="Helical" evidence="1">
    <location>
        <begin position="53"/>
        <end position="70"/>
    </location>
</feature>
<keyword evidence="1" id="KW-0472">Membrane</keyword>
<comment type="caution">
    <text evidence="2">The sequence shown here is derived from an EMBL/GenBank/DDBJ whole genome shotgun (WGS) entry which is preliminary data.</text>
</comment>
<evidence type="ECO:0000313" key="2">
    <source>
        <dbReference type="EMBL" id="OAN37173.1"/>
    </source>
</evidence>
<reference evidence="2 3" key="1">
    <citation type="submission" date="2016-04" db="EMBL/GenBank/DDBJ databases">
        <title>Draft Genome Sequences of Staphylococcus capitis Strain H36, S. capitis Strain H65, S. cohnii Strain H62, S. hominis Strain H69, Mycobacterium iranicum Strain H39, Plantibacter sp. Strain H53, Pseudomonas oryzihabitans Strain H72, and Microbacterium sp. Strain H83, isolated from residential settings.</title>
        <authorList>
            <person name="Lymperopoulou D."/>
            <person name="Adams R.I."/>
            <person name="Lindow S."/>
            <person name="Coil D.A."/>
            <person name="Jospin G."/>
            <person name="Eisen J.A."/>
        </authorList>
    </citation>
    <scope>NUCLEOTIDE SEQUENCE [LARGE SCALE GENOMIC DNA]</scope>
    <source>
        <strain evidence="2 3">H39</strain>
    </source>
</reference>
<evidence type="ECO:0000313" key="3">
    <source>
        <dbReference type="Proteomes" id="UP000078396"/>
    </source>
</evidence>
<dbReference type="AlphaFoldDB" id="A0A178LT21"/>
<dbReference type="RefSeq" id="WP_064282751.1">
    <property type="nucleotide sequence ID" value="NZ_LWCS01000030.1"/>
</dbReference>
<protein>
    <submittedName>
        <fullName evidence="2">Uncharacterized protein</fullName>
    </submittedName>
</protein>
<proteinExistence type="predicted"/>